<evidence type="ECO:0000256" key="6">
    <source>
        <dbReference type="ARBA" id="ARBA00022763"/>
    </source>
</evidence>
<feature type="binding site" evidence="13">
    <location>
        <position position="38"/>
    </location>
    <ligand>
        <name>Mg(2+)</name>
        <dbReference type="ChEBI" id="CHEBI:18420"/>
    </ligand>
</feature>
<dbReference type="STRING" id="889306.KP78_01830"/>
<comment type="catalytic activity">
    <reaction evidence="10">
        <text>8-oxo-dGTP + H2O = 8-oxo-dGMP + diphosphate + H(+)</text>
        <dbReference type="Rhea" id="RHEA:31575"/>
        <dbReference type="ChEBI" id="CHEBI:15377"/>
        <dbReference type="ChEBI" id="CHEBI:15378"/>
        <dbReference type="ChEBI" id="CHEBI:33019"/>
        <dbReference type="ChEBI" id="CHEBI:63224"/>
        <dbReference type="ChEBI" id="CHEBI:77896"/>
        <dbReference type="EC" id="3.6.1.55"/>
    </reaction>
</comment>
<comment type="similarity">
    <text evidence="2 14">Belongs to the Nudix hydrolase family.</text>
</comment>
<comment type="caution">
    <text evidence="16">The sequence shown here is derived from an EMBL/GenBank/DDBJ whole genome shotgun (WGS) entry which is preliminary data.</text>
</comment>
<dbReference type="OrthoDB" id="9810648at2"/>
<dbReference type="RefSeq" id="WP_041085549.1">
    <property type="nucleotide sequence ID" value="NZ_JXRP01000006.1"/>
</dbReference>
<evidence type="ECO:0000256" key="12">
    <source>
        <dbReference type="PIRSR" id="PIRSR603561-1"/>
    </source>
</evidence>
<dbReference type="EMBL" id="JXRP01000006">
    <property type="protein sequence ID" value="KIL51813.1"/>
    <property type="molecule type" value="Genomic_DNA"/>
</dbReference>
<accession>A0A0C2W703</accession>
<keyword evidence="6" id="KW-0227">DNA damage</keyword>
<feature type="binding site" evidence="12">
    <location>
        <position position="24"/>
    </location>
    <ligand>
        <name>8-oxo-dGTP</name>
        <dbReference type="ChEBI" id="CHEBI:77896"/>
    </ligand>
</feature>
<dbReference type="NCBIfam" id="TIGR00586">
    <property type="entry name" value="mutt"/>
    <property type="match status" value="1"/>
</dbReference>
<dbReference type="EC" id="3.6.1.55" evidence="11"/>
<dbReference type="PANTHER" id="PTHR47707:SF1">
    <property type="entry name" value="NUDIX HYDROLASE FAMILY PROTEIN"/>
    <property type="match status" value="1"/>
</dbReference>
<evidence type="ECO:0000256" key="5">
    <source>
        <dbReference type="ARBA" id="ARBA00022723"/>
    </source>
</evidence>
<dbReference type="PRINTS" id="PR00502">
    <property type="entry name" value="NUDIXFAMILY"/>
</dbReference>
<evidence type="ECO:0000256" key="1">
    <source>
        <dbReference type="ARBA" id="ARBA00001946"/>
    </source>
</evidence>
<dbReference type="InterPro" id="IPR000086">
    <property type="entry name" value="NUDIX_hydrolase_dom"/>
</dbReference>
<dbReference type="PROSITE" id="PS00893">
    <property type="entry name" value="NUDIX_BOX"/>
    <property type="match status" value="1"/>
</dbReference>
<evidence type="ECO:0000256" key="4">
    <source>
        <dbReference type="ARBA" id="ARBA00022705"/>
    </source>
</evidence>
<dbReference type="CDD" id="cd03425">
    <property type="entry name" value="NUDIX_MutT_NudA_like"/>
    <property type="match status" value="1"/>
</dbReference>
<dbReference type="GO" id="GO:0046872">
    <property type="term" value="F:metal ion binding"/>
    <property type="evidence" value="ECO:0007669"/>
    <property type="project" value="UniProtKB-KW"/>
</dbReference>
<keyword evidence="7 14" id="KW-0378">Hydrolase</keyword>
<dbReference type="GO" id="GO:0044716">
    <property type="term" value="F:8-oxo-GDP phosphatase activity"/>
    <property type="evidence" value="ECO:0007669"/>
    <property type="project" value="TreeGrafter"/>
</dbReference>
<keyword evidence="5 13" id="KW-0479">Metal-binding</keyword>
<dbReference type="SUPFAM" id="SSF55811">
    <property type="entry name" value="Nudix"/>
    <property type="match status" value="1"/>
</dbReference>
<feature type="domain" description="Nudix hydrolase" evidence="15">
    <location>
        <begin position="2"/>
        <end position="128"/>
    </location>
</feature>
<evidence type="ECO:0000259" key="15">
    <source>
        <dbReference type="PROSITE" id="PS51462"/>
    </source>
</evidence>
<evidence type="ECO:0000256" key="13">
    <source>
        <dbReference type="PIRSR" id="PIRSR603561-2"/>
    </source>
</evidence>
<dbReference type="Gene3D" id="3.90.79.10">
    <property type="entry name" value="Nucleoside Triphosphate Pyrophosphohydrolase"/>
    <property type="match status" value="1"/>
</dbReference>
<evidence type="ECO:0000256" key="10">
    <source>
        <dbReference type="ARBA" id="ARBA00035861"/>
    </source>
</evidence>
<keyword evidence="9" id="KW-0234">DNA repair</keyword>
<sequence length="135" mass="15219">MKKTINVAGAIITNDQDEVLCALRSPEMSLPNVWEFPGGKIEQGEQPEQALYREIQEELGCTLNIFELVEDTTHEYENMIVRLMTYKASILKGEPTAREHAEIKWVSLDHLRSLEWAPADLPAVNKLLAADQTAV</sequence>
<comment type="cofactor">
    <cofactor evidence="1 13">
        <name>Mg(2+)</name>
        <dbReference type="ChEBI" id="CHEBI:18420"/>
    </cofactor>
</comment>
<feature type="binding site" evidence="12">
    <location>
        <begin position="35"/>
        <end position="38"/>
    </location>
    <ligand>
        <name>8-oxo-dGTP</name>
        <dbReference type="ChEBI" id="CHEBI:77896"/>
    </ligand>
</feature>
<evidence type="ECO:0000256" key="14">
    <source>
        <dbReference type="RuleBase" id="RU003476"/>
    </source>
</evidence>
<dbReference type="GO" id="GO:0035539">
    <property type="term" value="F:8-oxo-7,8-dihydrodeoxyguanosine triphosphate pyrophosphatase activity"/>
    <property type="evidence" value="ECO:0007669"/>
    <property type="project" value="UniProtKB-EC"/>
</dbReference>
<dbReference type="GO" id="GO:0008413">
    <property type="term" value="F:8-oxo-7,8-dihydroguanosine triphosphate pyrophosphatase activity"/>
    <property type="evidence" value="ECO:0007669"/>
    <property type="project" value="InterPro"/>
</dbReference>
<evidence type="ECO:0000313" key="17">
    <source>
        <dbReference type="Proteomes" id="UP000031938"/>
    </source>
</evidence>
<evidence type="ECO:0000256" key="2">
    <source>
        <dbReference type="ARBA" id="ARBA00005582"/>
    </source>
</evidence>
<dbReference type="InterPro" id="IPR020084">
    <property type="entry name" value="NUDIX_hydrolase_CS"/>
</dbReference>
<keyword evidence="17" id="KW-1185">Reference proteome</keyword>
<dbReference type="Pfam" id="PF00293">
    <property type="entry name" value="NUDIX"/>
    <property type="match status" value="1"/>
</dbReference>
<dbReference type="InterPro" id="IPR047127">
    <property type="entry name" value="MutT-like"/>
</dbReference>
<dbReference type="PROSITE" id="PS51462">
    <property type="entry name" value="NUDIX"/>
    <property type="match status" value="1"/>
</dbReference>
<dbReference type="Proteomes" id="UP000031938">
    <property type="component" value="Unassembled WGS sequence"/>
</dbReference>
<dbReference type="GO" id="GO:0044715">
    <property type="term" value="F:8-oxo-dGDP phosphatase activity"/>
    <property type="evidence" value="ECO:0007669"/>
    <property type="project" value="TreeGrafter"/>
</dbReference>
<name>A0A0C2W703_9BACL</name>
<evidence type="ECO:0000256" key="7">
    <source>
        <dbReference type="ARBA" id="ARBA00022801"/>
    </source>
</evidence>
<dbReference type="InterPro" id="IPR015797">
    <property type="entry name" value="NUDIX_hydrolase-like_dom_sf"/>
</dbReference>
<dbReference type="PANTHER" id="PTHR47707">
    <property type="entry name" value="8-OXO-DGTP DIPHOSPHATASE"/>
    <property type="match status" value="1"/>
</dbReference>
<feature type="binding site" evidence="13">
    <location>
        <position position="58"/>
    </location>
    <ligand>
        <name>Mg(2+)</name>
        <dbReference type="ChEBI" id="CHEBI:18420"/>
    </ligand>
</feature>
<evidence type="ECO:0000256" key="8">
    <source>
        <dbReference type="ARBA" id="ARBA00022842"/>
    </source>
</evidence>
<dbReference type="AlphaFoldDB" id="A0A0C2W703"/>
<dbReference type="GO" id="GO:0006281">
    <property type="term" value="P:DNA repair"/>
    <property type="evidence" value="ECO:0007669"/>
    <property type="project" value="UniProtKB-KW"/>
</dbReference>
<dbReference type="InterPro" id="IPR020476">
    <property type="entry name" value="Nudix_hydrolase"/>
</dbReference>
<proteinExistence type="inferred from homology"/>
<dbReference type="PATRIC" id="fig|889306.3.peg.185"/>
<organism evidence="16 17">
    <name type="scientific">Jeotgalibacillus soli</name>
    <dbReference type="NCBI Taxonomy" id="889306"/>
    <lineage>
        <taxon>Bacteria</taxon>
        <taxon>Bacillati</taxon>
        <taxon>Bacillota</taxon>
        <taxon>Bacilli</taxon>
        <taxon>Bacillales</taxon>
        <taxon>Caryophanaceae</taxon>
        <taxon>Jeotgalibacillus</taxon>
    </lineage>
</organism>
<evidence type="ECO:0000256" key="3">
    <source>
        <dbReference type="ARBA" id="ARBA00022457"/>
    </source>
</evidence>
<dbReference type="InterPro" id="IPR003561">
    <property type="entry name" value="Mutator_MutT"/>
</dbReference>
<protein>
    <recommendedName>
        <fullName evidence="11">8-oxo-dGTP diphosphatase</fullName>
        <ecNumber evidence="11">3.6.1.55</ecNumber>
    </recommendedName>
</protein>
<evidence type="ECO:0000256" key="11">
    <source>
        <dbReference type="ARBA" id="ARBA00038905"/>
    </source>
</evidence>
<keyword evidence="8 13" id="KW-0460">Magnesium</keyword>
<reference evidence="16 17" key="1">
    <citation type="submission" date="2015-01" db="EMBL/GenBank/DDBJ databases">
        <title>Genome sequencing of Jeotgalibacillus soli.</title>
        <authorList>
            <person name="Goh K.M."/>
            <person name="Chan K.-G."/>
            <person name="Yaakop A.S."/>
            <person name="Ee R."/>
            <person name="Gan H.M."/>
            <person name="Chan C.S."/>
        </authorList>
    </citation>
    <scope>NUCLEOTIDE SEQUENCE [LARGE SCALE GENOMIC DNA]</scope>
    <source>
        <strain evidence="16 17">P9</strain>
    </source>
</reference>
<dbReference type="GO" id="GO:0006260">
    <property type="term" value="P:DNA replication"/>
    <property type="evidence" value="ECO:0007669"/>
    <property type="project" value="UniProtKB-KW"/>
</dbReference>
<keyword evidence="3" id="KW-0515">Mutator protein</keyword>
<gene>
    <name evidence="16" type="ORF">KP78_01830</name>
</gene>
<evidence type="ECO:0000256" key="9">
    <source>
        <dbReference type="ARBA" id="ARBA00023204"/>
    </source>
</evidence>
<keyword evidence="4" id="KW-0235">DNA replication</keyword>
<evidence type="ECO:0000313" key="16">
    <source>
        <dbReference type="EMBL" id="KIL51813.1"/>
    </source>
</evidence>